<comment type="caution">
    <text evidence="1">The sequence shown here is derived from an EMBL/GenBank/DDBJ whole genome shotgun (WGS) entry which is preliminary data.</text>
</comment>
<keyword evidence="2" id="KW-1185">Reference proteome</keyword>
<proteinExistence type="predicted"/>
<gene>
    <name evidence="1" type="ORF">XhyaCFBP1156_16125</name>
</gene>
<accession>A0A2S7ESM9</accession>
<dbReference type="Proteomes" id="UP000238261">
    <property type="component" value="Unassembled WGS sequence"/>
</dbReference>
<dbReference type="AlphaFoldDB" id="A0A2S7ESM9"/>
<reference evidence="2" key="1">
    <citation type="submission" date="2016-08" db="EMBL/GenBank/DDBJ databases">
        <authorList>
            <person name="Merda D."/>
            <person name="Briand M."/>
            <person name="Taghouti G."/>
            <person name="Carrere S."/>
            <person name="Gouzy J."/>
            <person name="Portier P."/>
            <person name="Jacques M.-A."/>
            <person name="Fischer-Le Saux M."/>
        </authorList>
    </citation>
    <scope>NUCLEOTIDE SEQUENCE [LARGE SCALE GENOMIC DNA]</scope>
    <source>
        <strain evidence="2">CFBP1156</strain>
    </source>
</reference>
<organism evidence="1 2">
    <name type="scientific">Xanthomonas hyacinthi</name>
    <dbReference type="NCBI Taxonomy" id="56455"/>
    <lineage>
        <taxon>Bacteria</taxon>
        <taxon>Pseudomonadati</taxon>
        <taxon>Pseudomonadota</taxon>
        <taxon>Gammaproteobacteria</taxon>
        <taxon>Lysobacterales</taxon>
        <taxon>Lysobacteraceae</taxon>
        <taxon>Xanthomonas</taxon>
    </lineage>
</organism>
<evidence type="ECO:0000313" key="2">
    <source>
        <dbReference type="Proteomes" id="UP000238261"/>
    </source>
</evidence>
<name>A0A2S7ESM9_9XANT</name>
<evidence type="ECO:0000313" key="1">
    <source>
        <dbReference type="EMBL" id="PPU96123.1"/>
    </source>
</evidence>
<protein>
    <submittedName>
        <fullName evidence="1">Uncharacterized protein</fullName>
    </submittedName>
</protein>
<sequence length="125" mass="13607">MANEPVERDWPDGLPDKVVRERHDARLTPGSESEYVRAFAPQILAHRIQACLDNMISCNHLTAFLIGPAILRGTVDTPVEIASLRMGWAEAIAHRRSVPASTVCCTFFAASTCLTNRGSSIISTG</sequence>
<dbReference type="EMBL" id="MDEG01000018">
    <property type="protein sequence ID" value="PPU96123.1"/>
    <property type="molecule type" value="Genomic_DNA"/>
</dbReference>